<protein>
    <submittedName>
        <fullName evidence="2">Uncharacterized protein</fullName>
    </submittedName>
</protein>
<reference evidence="3" key="2">
    <citation type="submission" date="2015-01" db="EMBL/GenBank/DDBJ databases">
        <title>Evolutionary Origins and Diversification of the Mycorrhizal Mutualists.</title>
        <authorList>
            <consortium name="DOE Joint Genome Institute"/>
            <consortium name="Mycorrhizal Genomics Consortium"/>
            <person name="Kohler A."/>
            <person name="Kuo A."/>
            <person name="Nagy L.G."/>
            <person name="Floudas D."/>
            <person name="Copeland A."/>
            <person name="Barry K.W."/>
            <person name="Cichocki N."/>
            <person name="Veneault-Fourrey C."/>
            <person name="LaButti K."/>
            <person name="Lindquist E.A."/>
            <person name="Lipzen A."/>
            <person name="Lundell T."/>
            <person name="Morin E."/>
            <person name="Murat C."/>
            <person name="Riley R."/>
            <person name="Ohm R."/>
            <person name="Sun H."/>
            <person name="Tunlid A."/>
            <person name="Henrissat B."/>
            <person name="Grigoriev I.V."/>
            <person name="Hibbett D.S."/>
            <person name="Martin F."/>
        </authorList>
    </citation>
    <scope>NUCLEOTIDE SEQUENCE [LARGE SCALE GENOMIC DNA]</scope>
    <source>
        <strain evidence="3">MAFF 305830</strain>
    </source>
</reference>
<evidence type="ECO:0000313" key="2">
    <source>
        <dbReference type="EMBL" id="KIM23142.1"/>
    </source>
</evidence>
<accession>A0A0C2X0Y1</accession>
<keyword evidence="3" id="KW-1185">Reference proteome</keyword>
<evidence type="ECO:0000256" key="1">
    <source>
        <dbReference type="SAM" id="MobiDB-lite"/>
    </source>
</evidence>
<organism evidence="2 3">
    <name type="scientific">Serendipita vermifera MAFF 305830</name>
    <dbReference type="NCBI Taxonomy" id="933852"/>
    <lineage>
        <taxon>Eukaryota</taxon>
        <taxon>Fungi</taxon>
        <taxon>Dikarya</taxon>
        <taxon>Basidiomycota</taxon>
        <taxon>Agaricomycotina</taxon>
        <taxon>Agaricomycetes</taxon>
        <taxon>Sebacinales</taxon>
        <taxon>Serendipitaceae</taxon>
        <taxon>Serendipita</taxon>
    </lineage>
</organism>
<reference evidence="2 3" key="1">
    <citation type="submission" date="2014-04" db="EMBL/GenBank/DDBJ databases">
        <authorList>
            <consortium name="DOE Joint Genome Institute"/>
            <person name="Kuo A."/>
            <person name="Zuccaro A."/>
            <person name="Kohler A."/>
            <person name="Nagy L.G."/>
            <person name="Floudas D."/>
            <person name="Copeland A."/>
            <person name="Barry K.W."/>
            <person name="Cichocki N."/>
            <person name="Veneault-Fourrey C."/>
            <person name="LaButti K."/>
            <person name="Lindquist E.A."/>
            <person name="Lipzen A."/>
            <person name="Lundell T."/>
            <person name="Morin E."/>
            <person name="Murat C."/>
            <person name="Sun H."/>
            <person name="Tunlid A."/>
            <person name="Henrissat B."/>
            <person name="Grigoriev I.V."/>
            <person name="Hibbett D.S."/>
            <person name="Martin F."/>
            <person name="Nordberg H.P."/>
            <person name="Cantor M.N."/>
            <person name="Hua S.X."/>
        </authorList>
    </citation>
    <scope>NUCLEOTIDE SEQUENCE [LARGE SCALE GENOMIC DNA]</scope>
    <source>
        <strain evidence="2 3">MAFF 305830</strain>
    </source>
</reference>
<dbReference type="Proteomes" id="UP000054097">
    <property type="component" value="Unassembled WGS sequence"/>
</dbReference>
<name>A0A0C2X0Y1_SERVB</name>
<sequence>MSNEASRPIGAAPICREGERGPTRSLAVIQPCQAPYGPWAAVRWSRVRDKDNGTRHALMLHITHISHLVQTWDLSLQPHYLGNGPFEASRTSLHRLPQQPRIFYGPKSNFWDAEDVSDSESSEGNTALEGSDDDDGENLYDLIEMESTDDEDDGMGPLKGPKVDI</sequence>
<dbReference type="EMBL" id="KN824342">
    <property type="protein sequence ID" value="KIM23142.1"/>
    <property type="molecule type" value="Genomic_DNA"/>
</dbReference>
<feature type="compositionally biased region" description="Acidic residues" evidence="1">
    <location>
        <begin position="130"/>
        <end position="154"/>
    </location>
</feature>
<dbReference type="AlphaFoldDB" id="A0A0C2X0Y1"/>
<evidence type="ECO:0000313" key="3">
    <source>
        <dbReference type="Proteomes" id="UP000054097"/>
    </source>
</evidence>
<dbReference type="HOGENOM" id="CLU_1611806_0_0_1"/>
<gene>
    <name evidence="2" type="ORF">M408DRAFT_28151</name>
</gene>
<feature type="region of interest" description="Disordered" evidence="1">
    <location>
        <begin position="113"/>
        <end position="165"/>
    </location>
</feature>
<proteinExistence type="predicted"/>